<name>M1TMN3_9CORY</name>
<evidence type="ECO:0000313" key="10">
    <source>
        <dbReference type="Proteomes" id="UP000011760"/>
    </source>
</evidence>
<dbReference type="InterPro" id="IPR020846">
    <property type="entry name" value="MFS_dom"/>
</dbReference>
<dbReference type="OrthoDB" id="3522477at2"/>
<feature type="transmembrane region" description="Helical" evidence="7">
    <location>
        <begin position="115"/>
        <end position="141"/>
    </location>
</feature>
<protein>
    <recommendedName>
        <fullName evidence="8">Major facilitator superfamily (MFS) profile domain-containing protein</fullName>
    </recommendedName>
</protein>
<dbReference type="PANTHER" id="PTHR23517">
    <property type="entry name" value="RESISTANCE PROTEIN MDTM, PUTATIVE-RELATED-RELATED"/>
    <property type="match status" value="1"/>
</dbReference>
<evidence type="ECO:0000256" key="6">
    <source>
        <dbReference type="ARBA" id="ARBA00023136"/>
    </source>
</evidence>
<dbReference type="STRING" id="1121353.H924_00665"/>
<keyword evidence="5 7" id="KW-1133">Transmembrane helix</keyword>
<comment type="subcellular location">
    <subcellularLocation>
        <location evidence="1">Cell membrane</location>
        <topology evidence="1">Multi-pass membrane protein</topology>
    </subcellularLocation>
</comment>
<keyword evidence="2" id="KW-0813">Transport</keyword>
<dbReference type="SUPFAM" id="SSF103473">
    <property type="entry name" value="MFS general substrate transporter"/>
    <property type="match status" value="1"/>
</dbReference>
<dbReference type="EMBL" id="CP004354">
    <property type="protein sequence ID" value="AGG65591.1"/>
    <property type="molecule type" value="Genomic_DNA"/>
</dbReference>
<evidence type="ECO:0000259" key="8">
    <source>
        <dbReference type="PROSITE" id="PS50850"/>
    </source>
</evidence>
<evidence type="ECO:0000256" key="1">
    <source>
        <dbReference type="ARBA" id="ARBA00004651"/>
    </source>
</evidence>
<keyword evidence="4 7" id="KW-0812">Transmembrane</keyword>
<feature type="transmembrane region" description="Helical" evidence="7">
    <location>
        <begin position="400"/>
        <end position="419"/>
    </location>
</feature>
<feature type="transmembrane region" description="Helical" evidence="7">
    <location>
        <begin position="21"/>
        <end position="39"/>
    </location>
</feature>
<accession>M1TMN3</accession>
<feature type="transmembrane region" description="Helical" evidence="7">
    <location>
        <begin position="303"/>
        <end position="323"/>
    </location>
</feature>
<dbReference type="Pfam" id="PF07690">
    <property type="entry name" value="MFS_1"/>
    <property type="match status" value="1"/>
</dbReference>
<dbReference type="InterPro" id="IPR011701">
    <property type="entry name" value="MFS"/>
</dbReference>
<feature type="domain" description="Major facilitator superfamily (MFS) profile" evidence="8">
    <location>
        <begin position="22"/>
        <end position="426"/>
    </location>
</feature>
<keyword evidence="10" id="KW-1185">Reference proteome</keyword>
<dbReference type="InterPro" id="IPR050171">
    <property type="entry name" value="MFS_Transporters"/>
</dbReference>
<dbReference type="InterPro" id="IPR036259">
    <property type="entry name" value="MFS_trans_sf"/>
</dbReference>
<evidence type="ECO:0000256" key="2">
    <source>
        <dbReference type="ARBA" id="ARBA00022448"/>
    </source>
</evidence>
<feature type="transmembrane region" description="Helical" evidence="7">
    <location>
        <begin position="59"/>
        <end position="80"/>
    </location>
</feature>
<evidence type="ECO:0000256" key="3">
    <source>
        <dbReference type="ARBA" id="ARBA00022475"/>
    </source>
</evidence>
<feature type="transmembrane region" description="Helical" evidence="7">
    <location>
        <begin position="153"/>
        <end position="178"/>
    </location>
</feature>
<dbReference type="RefSeq" id="WP_015650046.1">
    <property type="nucleotide sequence ID" value="NC_020506.1"/>
</dbReference>
<organism evidence="9 10">
    <name type="scientific">Corynebacterium callunae DSM 20147</name>
    <dbReference type="NCBI Taxonomy" id="1121353"/>
    <lineage>
        <taxon>Bacteria</taxon>
        <taxon>Bacillati</taxon>
        <taxon>Actinomycetota</taxon>
        <taxon>Actinomycetes</taxon>
        <taxon>Mycobacteriales</taxon>
        <taxon>Corynebacteriaceae</taxon>
        <taxon>Corynebacterium</taxon>
    </lineage>
</organism>
<dbReference type="AlphaFoldDB" id="M1TMN3"/>
<dbReference type="GO" id="GO:0005886">
    <property type="term" value="C:plasma membrane"/>
    <property type="evidence" value="ECO:0007669"/>
    <property type="project" value="UniProtKB-SubCell"/>
</dbReference>
<evidence type="ECO:0000313" key="9">
    <source>
        <dbReference type="EMBL" id="AGG65591.1"/>
    </source>
</evidence>
<dbReference type="KEGG" id="ccn:H924_00665"/>
<dbReference type="GO" id="GO:0022857">
    <property type="term" value="F:transmembrane transporter activity"/>
    <property type="evidence" value="ECO:0007669"/>
    <property type="project" value="InterPro"/>
</dbReference>
<dbReference type="Proteomes" id="UP000011760">
    <property type="component" value="Chromosome"/>
</dbReference>
<dbReference type="PATRIC" id="fig|1121353.3.peg.141"/>
<dbReference type="NCBIfam" id="TIGR00897">
    <property type="entry name" value="2A0118"/>
    <property type="match status" value="1"/>
</dbReference>
<reference evidence="9 10" key="1">
    <citation type="submission" date="2013-02" db="EMBL/GenBank/DDBJ databases">
        <title>The complete genome sequence of Corynebacterium callunae DSM 20147.</title>
        <authorList>
            <person name="Ruckert C."/>
            <person name="Albersmeier A."/>
            <person name="Kalinowski J."/>
        </authorList>
    </citation>
    <scope>NUCLEOTIDE SEQUENCE [LARGE SCALE GENOMIC DNA]</scope>
    <source>
        <strain evidence="9 10">DSM 20147</strain>
    </source>
</reference>
<proteinExistence type="predicted"/>
<evidence type="ECO:0000256" key="7">
    <source>
        <dbReference type="SAM" id="Phobius"/>
    </source>
</evidence>
<evidence type="ECO:0000256" key="5">
    <source>
        <dbReference type="ARBA" id="ARBA00022989"/>
    </source>
</evidence>
<feature type="transmembrane region" description="Helical" evidence="7">
    <location>
        <begin position="335"/>
        <end position="362"/>
    </location>
</feature>
<feature type="transmembrane region" description="Helical" evidence="7">
    <location>
        <begin position="374"/>
        <end position="394"/>
    </location>
</feature>
<dbReference type="Gene3D" id="1.20.1250.20">
    <property type="entry name" value="MFS general substrate transporter like domains"/>
    <property type="match status" value="2"/>
</dbReference>
<dbReference type="InterPro" id="IPR004748">
    <property type="entry name" value="Polyol_permease-like"/>
</dbReference>
<feature type="transmembrane region" description="Helical" evidence="7">
    <location>
        <begin position="89"/>
        <end position="109"/>
    </location>
</feature>
<keyword evidence="6 7" id="KW-0472">Membrane</keyword>
<gene>
    <name evidence="9" type="ORF">H924_00665</name>
</gene>
<dbReference type="PROSITE" id="PS50850">
    <property type="entry name" value="MFS"/>
    <property type="match status" value="1"/>
</dbReference>
<evidence type="ECO:0000256" key="4">
    <source>
        <dbReference type="ARBA" id="ARBA00022692"/>
    </source>
</evidence>
<feature type="transmembrane region" description="Helical" evidence="7">
    <location>
        <begin position="184"/>
        <end position="204"/>
    </location>
</feature>
<sequence>MSVQHSPAAKPALLDRLGIPRALIFGFIGLAIFMIGDGVETNILEPFLSSEHGFTVSSVGTLVTIYGVAVAIAAFFAAALSDLWGPRRVMILGATIWICFELVFLAVALTSEQSWLIFLAYGLRGFGYPFFAYGFLVWITATADPKNLGTGVGWFYVAFSAGLPTLGALVATISIQFIDLSFYETLWVSLVLVVIGSLVALLGVKERRGRHPLVSNPEDVKQTLGQGFKLLRTDRRARFVTYIRTINSIPTYAMAVFFPAFFTDSLGWQLSWFLILTTVIYAVNLPFNPFFGRFGDRHGWARTVFWAGSVGGAVTLAMVYFIPFFGVKTGLSDGVVYGITIAAGALFGISLAGFVPLSAIAVSLDPKHPGAAMATYNLGVGGAVAVGPLLVAVLHPLIGATGLIFVMIALYLLSGWMTLQLRGTQPGFDGLPPLDENAEISDLATVKAH</sequence>
<feature type="transmembrane region" description="Helical" evidence="7">
    <location>
        <begin position="239"/>
        <end position="262"/>
    </location>
</feature>
<feature type="transmembrane region" description="Helical" evidence="7">
    <location>
        <begin position="268"/>
        <end position="291"/>
    </location>
</feature>
<dbReference type="eggNOG" id="COG2211">
    <property type="taxonomic scope" value="Bacteria"/>
</dbReference>
<dbReference type="HOGENOM" id="CLU_032461_0_0_11"/>
<keyword evidence="3" id="KW-1003">Cell membrane</keyword>